<dbReference type="EMBL" id="OY731402">
    <property type="protein sequence ID" value="CAJ1958431.1"/>
    <property type="molecule type" value="Genomic_DNA"/>
</dbReference>
<accession>A0AA86VZ04</accession>
<organism evidence="1 2">
    <name type="scientific">Sphenostylis stenocarpa</name>
    <dbReference type="NCBI Taxonomy" id="92480"/>
    <lineage>
        <taxon>Eukaryota</taxon>
        <taxon>Viridiplantae</taxon>
        <taxon>Streptophyta</taxon>
        <taxon>Embryophyta</taxon>
        <taxon>Tracheophyta</taxon>
        <taxon>Spermatophyta</taxon>
        <taxon>Magnoliopsida</taxon>
        <taxon>eudicotyledons</taxon>
        <taxon>Gunneridae</taxon>
        <taxon>Pentapetalae</taxon>
        <taxon>rosids</taxon>
        <taxon>fabids</taxon>
        <taxon>Fabales</taxon>
        <taxon>Fabaceae</taxon>
        <taxon>Papilionoideae</taxon>
        <taxon>50 kb inversion clade</taxon>
        <taxon>NPAAA clade</taxon>
        <taxon>indigoferoid/millettioid clade</taxon>
        <taxon>Phaseoleae</taxon>
        <taxon>Sphenostylis</taxon>
    </lineage>
</organism>
<keyword evidence="2" id="KW-1185">Reference proteome</keyword>
<gene>
    <name evidence="1" type="ORF">AYBTSS11_LOCUS17736</name>
</gene>
<dbReference type="Gramene" id="rna-AYBTSS11_LOCUS17736">
    <property type="protein sequence ID" value="CAJ1958431.1"/>
    <property type="gene ID" value="gene-AYBTSS11_LOCUS17736"/>
</dbReference>
<name>A0AA86VZ04_9FABA</name>
<reference evidence="1" key="1">
    <citation type="submission" date="2023-10" db="EMBL/GenBank/DDBJ databases">
        <authorList>
            <person name="Domelevo Entfellner J.-B."/>
        </authorList>
    </citation>
    <scope>NUCLEOTIDE SEQUENCE</scope>
</reference>
<evidence type="ECO:0000313" key="2">
    <source>
        <dbReference type="Proteomes" id="UP001189624"/>
    </source>
</evidence>
<proteinExistence type="predicted"/>
<dbReference type="AlphaFoldDB" id="A0AA86VZ04"/>
<protein>
    <submittedName>
        <fullName evidence="1">Uncharacterized protein</fullName>
    </submittedName>
</protein>
<dbReference type="Proteomes" id="UP001189624">
    <property type="component" value="Chromosome 5"/>
</dbReference>
<sequence>MTNMDKTITVAIVMTEPDTTDPAPPASGAGIGEPWAETLTEKRVRRRKTVMVRKMKMILVDAMERTCGTVMEMKKVACVVLYAVASISAAMAHGGHDKAEARPASPRRWHRKTAPPLLVHCLVPHSSPLLHTICNSKP</sequence>
<evidence type="ECO:0000313" key="1">
    <source>
        <dbReference type="EMBL" id="CAJ1958431.1"/>
    </source>
</evidence>